<keyword evidence="1" id="KW-1133">Transmembrane helix</keyword>
<feature type="transmembrane region" description="Helical" evidence="1">
    <location>
        <begin position="161"/>
        <end position="181"/>
    </location>
</feature>
<dbReference type="KEGG" id="lcre:Pla8534_37620"/>
<accession>A0A518DVU8</accession>
<feature type="transmembrane region" description="Helical" evidence="1">
    <location>
        <begin position="96"/>
        <end position="114"/>
    </location>
</feature>
<keyword evidence="3" id="KW-1185">Reference proteome</keyword>
<dbReference type="Proteomes" id="UP000317648">
    <property type="component" value="Chromosome"/>
</dbReference>
<sequence>MQFSIRDLMLLPVLVLAAGPVVGAASSIGLYLGPMVLPEFITNLSEIRHWFIDRGFSIDFVTGHVVFFVNQIPTILVLVLFAVFLFAMRTRVCDQAAVVTIASLPFVEAIQIHTMSEDFGVDNLGWRFLATQPLTGLTLAVIIVVYVLARRKYPNPIPTRTRVVTSGLSLAAILAFSVAVWM</sequence>
<keyword evidence="1" id="KW-0472">Membrane</keyword>
<gene>
    <name evidence="2" type="ORF">Pla8534_37620</name>
</gene>
<reference evidence="2 3" key="1">
    <citation type="submission" date="2019-02" db="EMBL/GenBank/DDBJ databases">
        <title>Deep-cultivation of Planctomycetes and their phenomic and genomic characterization uncovers novel biology.</title>
        <authorList>
            <person name="Wiegand S."/>
            <person name="Jogler M."/>
            <person name="Boedeker C."/>
            <person name="Pinto D."/>
            <person name="Vollmers J."/>
            <person name="Rivas-Marin E."/>
            <person name="Kohn T."/>
            <person name="Peeters S.H."/>
            <person name="Heuer A."/>
            <person name="Rast P."/>
            <person name="Oberbeckmann S."/>
            <person name="Bunk B."/>
            <person name="Jeske O."/>
            <person name="Meyerdierks A."/>
            <person name="Storesund J.E."/>
            <person name="Kallscheuer N."/>
            <person name="Luecker S."/>
            <person name="Lage O.M."/>
            <person name="Pohl T."/>
            <person name="Merkel B.J."/>
            <person name="Hornburger P."/>
            <person name="Mueller R.-W."/>
            <person name="Bruemmer F."/>
            <person name="Labrenz M."/>
            <person name="Spormann A.M."/>
            <person name="Op den Camp H."/>
            <person name="Overmann J."/>
            <person name="Amann R."/>
            <person name="Jetten M.S.M."/>
            <person name="Mascher T."/>
            <person name="Medema M.H."/>
            <person name="Devos D.P."/>
            <person name="Kaster A.-K."/>
            <person name="Ovreas L."/>
            <person name="Rohde M."/>
            <person name="Galperin M.Y."/>
            <person name="Jogler C."/>
        </authorList>
    </citation>
    <scope>NUCLEOTIDE SEQUENCE [LARGE SCALE GENOMIC DNA]</scope>
    <source>
        <strain evidence="2 3">Pla85_3_4</strain>
    </source>
</reference>
<proteinExistence type="predicted"/>
<feature type="transmembrane region" description="Helical" evidence="1">
    <location>
        <begin position="126"/>
        <end position="149"/>
    </location>
</feature>
<feature type="transmembrane region" description="Helical" evidence="1">
    <location>
        <begin position="65"/>
        <end position="87"/>
    </location>
</feature>
<organism evidence="2 3">
    <name type="scientific">Lignipirellula cremea</name>
    <dbReference type="NCBI Taxonomy" id="2528010"/>
    <lineage>
        <taxon>Bacteria</taxon>
        <taxon>Pseudomonadati</taxon>
        <taxon>Planctomycetota</taxon>
        <taxon>Planctomycetia</taxon>
        <taxon>Pirellulales</taxon>
        <taxon>Pirellulaceae</taxon>
        <taxon>Lignipirellula</taxon>
    </lineage>
</organism>
<dbReference type="AlphaFoldDB" id="A0A518DVU8"/>
<dbReference type="RefSeq" id="WP_145054625.1">
    <property type="nucleotide sequence ID" value="NZ_CP036433.1"/>
</dbReference>
<protein>
    <submittedName>
        <fullName evidence="2">Uncharacterized protein</fullName>
    </submittedName>
</protein>
<name>A0A518DVU8_9BACT</name>
<dbReference type="EMBL" id="CP036433">
    <property type="protein sequence ID" value="QDU95943.1"/>
    <property type="molecule type" value="Genomic_DNA"/>
</dbReference>
<evidence type="ECO:0000256" key="1">
    <source>
        <dbReference type="SAM" id="Phobius"/>
    </source>
</evidence>
<evidence type="ECO:0000313" key="3">
    <source>
        <dbReference type="Proteomes" id="UP000317648"/>
    </source>
</evidence>
<keyword evidence="1" id="KW-0812">Transmembrane</keyword>
<evidence type="ECO:0000313" key="2">
    <source>
        <dbReference type="EMBL" id="QDU95943.1"/>
    </source>
</evidence>